<feature type="region of interest" description="Disordered" evidence="1">
    <location>
        <begin position="182"/>
        <end position="204"/>
    </location>
</feature>
<keyword evidence="2" id="KW-0732">Signal</keyword>
<gene>
    <name evidence="4" type="ORF">EVOR1521_LOCUS13691</name>
</gene>
<organism evidence="4 5">
    <name type="scientific">Effrenium voratum</name>
    <dbReference type="NCBI Taxonomy" id="2562239"/>
    <lineage>
        <taxon>Eukaryota</taxon>
        <taxon>Sar</taxon>
        <taxon>Alveolata</taxon>
        <taxon>Dinophyceae</taxon>
        <taxon>Suessiales</taxon>
        <taxon>Symbiodiniaceae</taxon>
        <taxon>Effrenium</taxon>
    </lineage>
</organism>
<feature type="signal peptide" evidence="2">
    <location>
        <begin position="1"/>
        <end position="18"/>
    </location>
</feature>
<dbReference type="InterPro" id="IPR003323">
    <property type="entry name" value="OTU_dom"/>
</dbReference>
<accession>A0AA36IH31</accession>
<comment type="caution">
    <text evidence="4">The sequence shown here is derived from an EMBL/GenBank/DDBJ whole genome shotgun (WGS) entry which is preliminary data.</text>
</comment>
<evidence type="ECO:0000259" key="3">
    <source>
        <dbReference type="PROSITE" id="PS50802"/>
    </source>
</evidence>
<sequence length="920" mass="101548">MIWLLAAICALAVVDVPGDGNCLFHALATQDEEGCCGEELRAELADFLESEAFGQHGFEEVWLEEAEHLRGPAAECWGGAVAISAYSLLRQRRVFAHVKVAGSDVVKVQDSSHALVDADAPVAHLLYNGVDHYSALIEAELSNAIAPGWPQPPPPRYFAPAIAQAARGLSGPTWELLAAKSTPCPRPLRQSPGAASTPAPELQDDAMEEVSKAFVIPAAQTSHPFRPLEDALKLRFQPTLPPAPCGARRTPGVRRRLLSWADALLSVYNEAVARWRGAPWTALRSFAEATAEDSAGALVCFCCACVHTRAAELEGQSEIQWRRPLSRKPTGEHLFFGKRRELSAWRHVEEGVLCEHCELPVCGGCLDHLARAQLLANDMWTGYAPERIYAEEATAMELICASPCVTTLICMSMEARFRSEACALDEREFALEPRPPADGVPPEVLKVVVQAALDKLEVRAGNQLLDQFQPLYFAVAFCFCFPCGTACPDVRNTVAQEDDDSRRSRSQSGAPEVNIHAWAAATQRRVEAQFRRDWTFGFAVWNYLFRTAVNLQKNAYMFSAPSADGGSYQSLKPEDIVAGVREITSRLRATYTDINGEEKPVQGDLTKLRFANLKPATRKILANVEARAKNIPGTHEVRKTMRLQTHAYRVCLGTSIFLTFSPSERDTALMLRLARVREEDPALLRDGAKKFQARGAPALDEEFCRLSPEALAENLPNYEDRRALLARDPLACAEGFRFCPRCPNCATSGQPCSEAFGSNAVAGGGVLGRVDAAFGSIECQKSGALRAHTQVFVQRRHQRGSLAGLLDLGKPELRTLLQRYASYTAHVRRSVYCDLHGWERDRAAAEEEWPEYKDCALMLSRPEEYTWRRTWSSCSSASNIMRISLPAQAASGGPYHHAPKLYKGQLRQQTRASCSRRCRL</sequence>
<dbReference type="Gene3D" id="3.90.70.80">
    <property type="match status" value="1"/>
</dbReference>
<reference evidence="4" key="1">
    <citation type="submission" date="2023-08" db="EMBL/GenBank/DDBJ databases">
        <authorList>
            <person name="Chen Y."/>
            <person name="Shah S."/>
            <person name="Dougan E. K."/>
            <person name="Thang M."/>
            <person name="Chan C."/>
        </authorList>
    </citation>
    <scope>NUCLEOTIDE SEQUENCE</scope>
</reference>
<evidence type="ECO:0000256" key="1">
    <source>
        <dbReference type="SAM" id="MobiDB-lite"/>
    </source>
</evidence>
<feature type="chain" id="PRO_5041329681" description="OTU domain-containing protein" evidence="2">
    <location>
        <begin position="19"/>
        <end position="920"/>
    </location>
</feature>
<evidence type="ECO:0000313" key="5">
    <source>
        <dbReference type="Proteomes" id="UP001178507"/>
    </source>
</evidence>
<evidence type="ECO:0000313" key="4">
    <source>
        <dbReference type="EMBL" id="CAJ1387665.1"/>
    </source>
</evidence>
<name>A0AA36IH31_9DINO</name>
<dbReference type="Proteomes" id="UP001178507">
    <property type="component" value="Unassembled WGS sequence"/>
</dbReference>
<feature type="domain" description="OTU" evidence="3">
    <location>
        <begin position="11"/>
        <end position="139"/>
    </location>
</feature>
<keyword evidence="5" id="KW-1185">Reference proteome</keyword>
<evidence type="ECO:0000256" key="2">
    <source>
        <dbReference type="SAM" id="SignalP"/>
    </source>
</evidence>
<proteinExistence type="predicted"/>
<dbReference type="PROSITE" id="PS50802">
    <property type="entry name" value="OTU"/>
    <property type="match status" value="1"/>
</dbReference>
<protein>
    <recommendedName>
        <fullName evidence="3">OTU domain-containing protein</fullName>
    </recommendedName>
</protein>
<dbReference type="EMBL" id="CAUJNA010001557">
    <property type="protein sequence ID" value="CAJ1387665.1"/>
    <property type="molecule type" value="Genomic_DNA"/>
</dbReference>
<dbReference type="CDD" id="cd22744">
    <property type="entry name" value="OTU"/>
    <property type="match status" value="1"/>
</dbReference>
<dbReference type="AlphaFoldDB" id="A0AA36IH31"/>